<dbReference type="InterPro" id="IPR009061">
    <property type="entry name" value="DNA-bd_dom_put_sf"/>
</dbReference>
<feature type="domain" description="Helix-turn-helix" evidence="1">
    <location>
        <begin position="39"/>
        <end position="82"/>
    </location>
</feature>
<dbReference type="RefSeq" id="WP_308863834.1">
    <property type="nucleotide sequence ID" value="NZ_JAVHUL010000011.1"/>
</dbReference>
<dbReference type="InterPro" id="IPR041657">
    <property type="entry name" value="HTH_17"/>
</dbReference>
<accession>A0ABU1A0B2</accession>
<dbReference type="Pfam" id="PF12728">
    <property type="entry name" value="HTH_17"/>
    <property type="match status" value="1"/>
</dbReference>
<sequence length="89" mass="10394">MQTIQFTLPDSLTNELKALRNELQEIKSNFRPKQQSVYLSRHDVSEMLQIDVSSVHNWTKKGIIQAYQIGGRVYYKREEVEAAIVQLNK</sequence>
<name>A0ABU1A0B2_9FLAO</name>
<dbReference type="Proteomes" id="UP001230915">
    <property type="component" value="Unassembled WGS sequence"/>
</dbReference>
<organism evidence="2 3">
    <name type="scientific">Mesonia profundi</name>
    <dbReference type="NCBI Taxonomy" id="3070998"/>
    <lineage>
        <taxon>Bacteria</taxon>
        <taxon>Pseudomonadati</taxon>
        <taxon>Bacteroidota</taxon>
        <taxon>Flavobacteriia</taxon>
        <taxon>Flavobacteriales</taxon>
        <taxon>Flavobacteriaceae</taxon>
        <taxon>Mesonia</taxon>
    </lineage>
</organism>
<evidence type="ECO:0000259" key="1">
    <source>
        <dbReference type="Pfam" id="PF12728"/>
    </source>
</evidence>
<proteinExistence type="predicted"/>
<comment type="caution">
    <text evidence="2">The sequence shown here is derived from an EMBL/GenBank/DDBJ whole genome shotgun (WGS) entry which is preliminary data.</text>
</comment>
<evidence type="ECO:0000313" key="3">
    <source>
        <dbReference type="Proteomes" id="UP001230915"/>
    </source>
</evidence>
<gene>
    <name evidence="2" type="ORF">RBU60_06055</name>
</gene>
<dbReference type="SUPFAM" id="SSF46955">
    <property type="entry name" value="Putative DNA-binding domain"/>
    <property type="match status" value="1"/>
</dbReference>
<reference evidence="2 3" key="1">
    <citation type="submission" date="2023-08" db="EMBL/GenBank/DDBJ databases">
        <title>Mesonia sp. MT50, isolated from deep-sea sediment of the Mariana Trench.</title>
        <authorList>
            <person name="Fu H."/>
        </authorList>
    </citation>
    <scope>NUCLEOTIDE SEQUENCE [LARGE SCALE GENOMIC DNA]</scope>
    <source>
        <strain evidence="2 3">MT50</strain>
    </source>
</reference>
<protein>
    <submittedName>
        <fullName evidence="2">Helix-turn-helix domain-containing protein</fullName>
    </submittedName>
</protein>
<evidence type="ECO:0000313" key="2">
    <source>
        <dbReference type="EMBL" id="MDQ7917132.1"/>
    </source>
</evidence>
<keyword evidence="3" id="KW-1185">Reference proteome</keyword>
<dbReference type="EMBL" id="JAVHUL010000011">
    <property type="protein sequence ID" value="MDQ7917132.1"/>
    <property type="molecule type" value="Genomic_DNA"/>
</dbReference>